<dbReference type="PROSITE" id="PS50235">
    <property type="entry name" value="USP_3"/>
    <property type="match status" value="1"/>
</dbReference>
<feature type="compositionally biased region" description="Polar residues" evidence="8">
    <location>
        <begin position="1040"/>
        <end position="1052"/>
    </location>
</feature>
<evidence type="ECO:0000256" key="8">
    <source>
        <dbReference type="SAM" id="MobiDB-lite"/>
    </source>
</evidence>
<dbReference type="PANTHER" id="PTHR21646">
    <property type="entry name" value="UBIQUITIN CARBOXYL-TERMINAL HYDROLASE"/>
    <property type="match status" value="1"/>
</dbReference>
<evidence type="ECO:0000256" key="4">
    <source>
        <dbReference type="ARBA" id="ARBA00022670"/>
    </source>
</evidence>
<feature type="compositionally biased region" description="Polar residues" evidence="8">
    <location>
        <begin position="220"/>
        <end position="229"/>
    </location>
</feature>
<reference evidence="10 11" key="1">
    <citation type="submission" date="2020-11" db="EMBL/GenBank/DDBJ databases">
        <title>Kefir isolates.</title>
        <authorList>
            <person name="Marcisauskas S."/>
            <person name="Kim Y."/>
            <person name="Blasche S."/>
        </authorList>
    </citation>
    <scope>NUCLEOTIDE SEQUENCE [LARGE SCALE GENOMIC DNA]</scope>
    <source>
        <strain evidence="10 11">OG2</strain>
    </source>
</reference>
<dbReference type="SUPFAM" id="SSF52821">
    <property type="entry name" value="Rhodanese/Cell cycle control phosphatase"/>
    <property type="match status" value="1"/>
</dbReference>
<accession>A0A9P6WGC7</accession>
<sequence length="1210" mass="140358">MDKEKVVLFSPEYSPELAKRIKTIYRNDIKHYYSQLKLEKLIDLLEHTQYLFELYLKFITDMNHNDSLTSYIIGCFYIYLIIPRSIQFQTKNKDFGIYTDMKTLYEGQMNMTNVRLMVTDEIDRILDKTSPEPANLLQIMERKRAYSVPGETITDSFKNLNLNEANIDDNNDNKSNDYKTKKLEEIIPFKNSLTHNEDANGSSYSSSMTSLEFDEEDEQNTNSTNQKNRAGNGHKVADEIPVNSDSELFTDEANAASQLWTAPELEPNDQLKIALYSEPIMLLSNVPDEDDFTNPIEFPSYTSNNKITSDASKDSALNDKRNLLLRARTESVAMSMFDESNNNNNNDRTKQGTFSSPYSNYGDGSPLNSSSELIADRGLTHRKNSYHSVYMMENENGELKNENYYDRTDDFIRSIERLEKQSIITAPELFTILTNPDDRKKLLLIDLRLEKRYTYNNIIAENYIQLDPLLLWDSEKGTPIYDIKILEESLNSPLFNDRNSFDYIVYYSDMKTYMKLDFDYHFVLFYLLIISVKSTDKFKRAPTALLGGFEKWKKMMHKYTREYDIDVRQYVYGPYDREGKKISQTVSSDTSVSQNSNTKLPYPTEPISNDKFPQAPSFRPPEVPFRIRKRPPPPPPAVRPKTPPPPILGPPSIPPRLPAKIKLHDNSTKSNSNNRMSRIPTHVPALPSTIPEKRPVTKFEIGDNSRGELLKRKSYSIPTIEKNANIFVSLSITGLRNLGNTCYINSMIQCLFSTRVFRDLFLSNEYENYLNMSDKHISNNTRKLSLSKSLNILFKKMYLNGGCSVVPIAFLKTCSILRPDLKIPDDQQDTQEFLMLMLDRLHDELSKQDEVVNKNPKLLLYDTDHLKVNEKEYKKWFDNNIIANGLSPIDDFFQGQMESCLQCERCGYSTYNYSSFYVLSLAIPKKQKSFTKLNKSINLEDCISMYTADEILSGENAWNCPKCCDEKKQKILEKKKSLRKSQNLQVPVKSTESRREKHSIFKFGGSKRKKTKTTHNRSLSPFRLIRKGEYKLRSTDSENHSNPTMTIGSSSESDMKYNSYDDSEEDDFDELDDEKLRHWKNKKLITIKTLNFITLPKILMIHLSRFYYDLTKKNNSIITYPLILNMVLKNKEVVKYRLYGIVNHTGNLISGHYTSLINKEYNHSLKSKEQKWYYFDDEVVKQEINHGDIDNGINKISSTDAYVLFYERVA</sequence>
<feature type="compositionally biased region" description="Pro residues" evidence="8">
    <location>
        <begin position="632"/>
        <end position="652"/>
    </location>
</feature>
<evidence type="ECO:0000313" key="11">
    <source>
        <dbReference type="Proteomes" id="UP000750334"/>
    </source>
</evidence>
<feature type="region of interest" description="Disordered" evidence="8">
    <location>
        <begin position="665"/>
        <end position="690"/>
    </location>
</feature>
<evidence type="ECO:0000256" key="1">
    <source>
        <dbReference type="ARBA" id="ARBA00000707"/>
    </source>
</evidence>
<dbReference type="Gene3D" id="3.40.250.10">
    <property type="entry name" value="Rhodanese-like domain"/>
    <property type="match status" value="1"/>
</dbReference>
<dbReference type="GO" id="GO:0016579">
    <property type="term" value="P:protein deubiquitination"/>
    <property type="evidence" value="ECO:0007669"/>
    <property type="project" value="InterPro"/>
</dbReference>
<comment type="similarity">
    <text evidence="2">Belongs to the peptidase C19 family.</text>
</comment>
<name>A0A9P6WGC7_MAUEX</name>
<feature type="compositionally biased region" description="Low complexity" evidence="8">
    <location>
        <begin position="583"/>
        <end position="597"/>
    </location>
</feature>
<dbReference type="InterPro" id="IPR038765">
    <property type="entry name" value="Papain-like_cys_pep_sf"/>
</dbReference>
<dbReference type="EMBL" id="PUHR01000007">
    <property type="protein sequence ID" value="KAG0671906.1"/>
    <property type="molecule type" value="Genomic_DNA"/>
</dbReference>
<feature type="region of interest" description="Disordered" evidence="8">
    <location>
        <begin position="582"/>
        <end position="652"/>
    </location>
</feature>
<evidence type="ECO:0000259" key="9">
    <source>
        <dbReference type="PROSITE" id="PS50235"/>
    </source>
</evidence>
<comment type="catalytic activity">
    <reaction evidence="1">
        <text>Thiol-dependent hydrolysis of ester, thioester, amide, peptide and isopeptide bonds formed by the C-terminal Gly of ubiquitin (a 76-residue protein attached to proteins as an intracellular targeting signal).</text>
        <dbReference type="EC" id="3.4.19.12"/>
    </reaction>
</comment>
<dbReference type="InterPro" id="IPR028889">
    <property type="entry name" value="USP"/>
</dbReference>
<dbReference type="Pfam" id="PF00443">
    <property type="entry name" value="UCH"/>
    <property type="match status" value="1"/>
</dbReference>
<proteinExistence type="inferred from homology"/>
<evidence type="ECO:0000256" key="5">
    <source>
        <dbReference type="ARBA" id="ARBA00022786"/>
    </source>
</evidence>
<keyword evidence="6" id="KW-0378">Hydrolase</keyword>
<feature type="compositionally biased region" description="Polar residues" evidence="8">
    <location>
        <begin position="193"/>
        <end position="210"/>
    </location>
</feature>
<feature type="region of interest" description="Disordered" evidence="8">
    <location>
        <begin position="1033"/>
        <end position="1056"/>
    </location>
</feature>
<keyword evidence="5" id="KW-0833">Ubl conjugation pathway</keyword>
<keyword evidence="4" id="KW-0645">Protease</keyword>
<dbReference type="InterPro" id="IPR036873">
    <property type="entry name" value="Rhodanese-like_dom_sf"/>
</dbReference>
<dbReference type="GO" id="GO:0006508">
    <property type="term" value="P:proteolysis"/>
    <property type="evidence" value="ECO:0007669"/>
    <property type="project" value="UniProtKB-KW"/>
</dbReference>
<dbReference type="Gene3D" id="3.90.70.10">
    <property type="entry name" value="Cysteine proteinases"/>
    <property type="match status" value="1"/>
</dbReference>
<dbReference type="SUPFAM" id="SSF54001">
    <property type="entry name" value="Cysteine proteinases"/>
    <property type="match status" value="1"/>
</dbReference>
<dbReference type="Proteomes" id="UP000750334">
    <property type="component" value="Unassembled WGS sequence"/>
</dbReference>
<comment type="caution">
    <text evidence="10">The sequence shown here is derived from an EMBL/GenBank/DDBJ whole genome shotgun (WGS) entry which is preliminary data.</text>
</comment>
<evidence type="ECO:0000313" key="10">
    <source>
        <dbReference type="EMBL" id="KAG0671906.1"/>
    </source>
</evidence>
<feature type="region of interest" description="Disordered" evidence="8">
    <location>
        <begin position="193"/>
        <end position="237"/>
    </location>
</feature>
<dbReference type="AlphaFoldDB" id="A0A9P6WGC7"/>
<evidence type="ECO:0000256" key="6">
    <source>
        <dbReference type="ARBA" id="ARBA00022801"/>
    </source>
</evidence>
<keyword evidence="7" id="KW-0788">Thiol protease</keyword>
<dbReference type="PROSITE" id="PS00972">
    <property type="entry name" value="USP_1"/>
    <property type="match status" value="1"/>
</dbReference>
<organism evidence="10 11">
    <name type="scientific">Maudiozyma exigua</name>
    <name type="common">Yeast</name>
    <name type="synonym">Kazachstania exigua</name>
    <dbReference type="NCBI Taxonomy" id="34358"/>
    <lineage>
        <taxon>Eukaryota</taxon>
        <taxon>Fungi</taxon>
        <taxon>Dikarya</taxon>
        <taxon>Ascomycota</taxon>
        <taxon>Saccharomycotina</taxon>
        <taxon>Saccharomycetes</taxon>
        <taxon>Saccharomycetales</taxon>
        <taxon>Saccharomycetaceae</taxon>
        <taxon>Maudiozyma</taxon>
    </lineage>
</organism>
<keyword evidence="11" id="KW-1185">Reference proteome</keyword>
<dbReference type="InterPro" id="IPR001394">
    <property type="entry name" value="Peptidase_C19_UCH"/>
</dbReference>
<protein>
    <recommendedName>
        <fullName evidence="3">ubiquitinyl hydrolase 1</fullName>
        <ecNumber evidence="3">3.4.19.12</ecNumber>
    </recommendedName>
</protein>
<dbReference type="EC" id="3.4.19.12" evidence="3"/>
<dbReference type="PROSITE" id="PS00973">
    <property type="entry name" value="USP_2"/>
    <property type="match status" value="1"/>
</dbReference>
<evidence type="ECO:0000256" key="7">
    <source>
        <dbReference type="ARBA" id="ARBA00022807"/>
    </source>
</evidence>
<dbReference type="PANTHER" id="PTHR21646:SF24">
    <property type="entry name" value="UBIQUITIN CARBOXYL-TERMINAL HYDROLASE"/>
    <property type="match status" value="1"/>
</dbReference>
<evidence type="ECO:0000256" key="3">
    <source>
        <dbReference type="ARBA" id="ARBA00012759"/>
    </source>
</evidence>
<dbReference type="InterPro" id="IPR018200">
    <property type="entry name" value="USP_CS"/>
</dbReference>
<feature type="region of interest" description="Disordered" evidence="8">
    <location>
        <begin position="337"/>
        <end position="366"/>
    </location>
</feature>
<dbReference type="OrthoDB" id="292964at2759"/>
<gene>
    <name evidence="10" type="ORF">C6P45_004781</name>
</gene>
<evidence type="ECO:0000256" key="2">
    <source>
        <dbReference type="ARBA" id="ARBA00009085"/>
    </source>
</evidence>
<dbReference type="InterPro" id="IPR050185">
    <property type="entry name" value="Ub_carboxyl-term_hydrolase"/>
</dbReference>
<dbReference type="GO" id="GO:0004843">
    <property type="term" value="F:cysteine-type deubiquitinase activity"/>
    <property type="evidence" value="ECO:0007669"/>
    <property type="project" value="UniProtKB-EC"/>
</dbReference>
<feature type="domain" description="USP" evidence="9">
    <location>
        <begin position="733"/>
        <end position="1209"/>
    </location>
</feature>